<feature type="chain" id="PRO_5017339001" description="Knr4/Smi1-like domain-containing protein" evidence="2">
    <location>
        <begin position="30"/>
        <end position="306"/>
    </location>
</feature>
<dbReference type="SUPFAM" id="SSF160631">
    <property type="entry name" value="SMI1/KNR4-like"/>
    <property type="match status" value="1"/>
</dbReference>
<organism evidence="4 5">
    <name type="scientific">Corallococcus aberystwythensis</name>
    <dbReference type="NCBI Taxonomy" id="2316722"/>
    <lineage>
        <taxon>Bacteria</taxon>
        <taxon>Pseudomonadati</taxon>
        <taxon>Myxococcota</taxon>
        <taxon>Myxococcia</taxon>
        <taxon>Myxococcales</taxon>
        <taxon>Cystobacterineae</taxon>
        <taxon>Myxococcaceae</taxon>
        <taxon>Corallococcus</taxon>
    </lineage>
</organism>
<proteinExistence type="predicted"/>
<accession>A0A3A8QMQ1</accession>
<protein>
    <recommendedName>
        <fullName evidence="3">Knr4/Smi1-like domain-containing protein</fullName>
    </recommendedName>
</protein>
<dbReference type="Proteomes" id="UP000267003">
    <property type="component" value="Unassembled WGS sequence"/>
</dbReference>
<dbReference type="InterPro" id="IPR037883">
    <property type="entry name" value="Knr4/Smi1-like_sf"/>
</dbReference>
<feature type="domain" description="Knr4/Smi1-like" evidence="3">
    <location>
        <begin position="74"/>
        <end position="215"/>
    </location>
</feature>
<dbReference type="InterPro" id="IPR018958">
    <property type="entry name" value="Knr4/Smi1-like_dom"/>
</dbReference>
<dbReference type="SMART" id="SM00860">
    <property type="entry name" value="SMI1_KNR4"/>
    <property type="match status" value="1"/>
</dbReference>
<dbReference type="OrthoDB" id="8410839at2"/>
<reference evidence="5" key="1">
    <citation type="submission" date="2018-09" db="EMBL/GenBank/DDBJ databases">
        <authorList>
            <person name="Livingstone P.G."/>
            <person name="Whitworth D.E."/>
        </authorList>
    </citation>
    <scope>NUCLEOTIDE SEQUENCE [LARGE SCALE GENOMIC DNA]</scope>
    <source>
        <strain evidence="5">AB050A</strain>
    </source>
</reference>
<dbReference type="AlphaFoldDB" id="A0A3A8QMQ1"/>
<feature type="signal peptide" evidence="2">
    <location>
        <begin position="1"/>
        <end position="29"/>
    </location>
</feature>
<gene>
    <name evidence="4" type="ORF">D7W81_15905</name>
</gene>
<evidence type="ECO:0000256" key="1">
    <source>
        <dbReference type="SAM" id="MobiDB-lite"/>
    </source>
</evidence>
<dbReference type="PANTHER" id="PTHR47432:SF1">
    <property type="entry name" value="CELL WALL ASSEMBLY REGULATOR SMI1"/>
    <property type="match status" value="1"/>
</dbReference>
<keyword evidence="2" id="KW-0732">Signal</keyword>
<evidence type="ECO:0000256" key="2">
    <source>
        <dbReference type="SAM" id="SignalP"/>
    </source>
</evidence>
<dbReference type="EMBL" id="RAWK01000085">
    <property type="protein sequence ID" value="RKH66132.1"/>
    <property type="molecule type" value="Genomic_DNA"/>
</dbReference>
<feature type="region of interest" description="Disordered" evidence="1">
    <location>
        <begin position="280"/>
        <end position="306"/>
    </location>
</feature>
<evidence type="ECO:0000313" key="5">
    <source>
        <dbReference type="Proteomes" id="UP000267003"/>
    </source>
</evidence>
<dbReference type="RefSeq" id="WP_120556229.1">
    <property type="nucleotide sequence ID" value="NZ_RAWK01000085.1"/>
</dbReference>
<dbReference type="Gene3D" id="3.40.1580.10">
    <property type="entry name" value="SMI1/KNR4-like"/>
    <property type="match status" value="1"/>
</dbReference>
<dbReference type="PANTHER" id="PTHR47432">
    <property type="entry name" value="CELL WALL ASSEMBLY REGULATOR SMI1"/>
    <property type="match status" value="1"/>
</dbReference>
<dbReference type="InterPro" id="IPR051873">
    <property type="entry name" value="KNR4/SMI1_regulator"/>
</dbReference>
<dbReference type="Pfam" id="PF09346">
    <property type="entry name" value="SMI1_KNR4"/>
    <property type="match status" value="1"/>
</dbReference>
<evidence type="ECO:0000313" key="4">
    <source>
        <dbReference type="EMBL" id="RKH66132.1"/>
    </source>
</evidence>
<comment type="caution">
    <text evidence="4">The sequence shown here is derived from an EMBL/GenBank/DDBJ whole genome shotgun (WGS) entry which is preliminary data.</text>
</comment>
<evidence type="ECO:0000259" key="3">
    <source>
        <dbReference type="SMART" id="SM00860"/>
    </source>
</evidence>
<keyword evidence="5" id="KW-1185">Reference proteome</keyword>
<sequence length="306" mass="34377">MRMTVRNPPSLLLGTTLLLWLGAAGRVQAQPAPESPRTTVARSKQVPAVLQEWRKYKDWLRRNVPDYHKQLNGPATLAQIQALEAELGVELPEDFKQLYLENNGQQDPFVDGGSMLGQAFLSLQQISFFWKRDVLPGIEGLADADSQTRSFKPGTVQDHFLVRQWIPLFTDTQGDYLGYDFAPGPKGQKGQIINFGTREYVHHVIARDLTDFLRRINAQLAKTDVKKAVFTDEKGTRLIFGFSFEGHLTDDLVALQTRGVTRDVIDGPTQFIILPTKQPGAPAVKQQLPQGQPPPQSEIHVRYPKQ</sequence>
<name>A0A3A8QMQ1_9BACT</name>